<proteinExistence type="predicted"/>
<dbReference type="SMART" id="SM00267">
    <property type="entry name" value="GGDEF"/>
    <property type="match status" value="1"/>
</dbReference>
<dbReference type="OrthoDB" id="5894408at2"/>
<sequence>MKFTNQFITTISLCILTVVMIVLIGAGISFYHMGSLYQQRQVDTVLRLVDEGWQASKAQPDIIDAWLPNILEVNGIIDFTLLQDKVPVYHSARLDAAATAGDVFTMEYTAALNAEENLVARLVLRPPFYNIDHSFASLAGISGAIIVILVGSLIMLRWFRRQFRGAELLALRSEAILQDKPFLSFHDHRLEWPHQASQALDKLALALKDARKERSRFDSFMRANVFLDRKIGIGNRVFFDNRLEAALNDPACHGGALLLVEIQDLMKINYHFDYERGDELLTAASIYMGHFVRGTPGALQARYTGNTFAILLPNTVESEAQEAARQLMKVLRRLNWPEEMTDPAVFIGGVCFSFAEPIQQIQEEAELALRSAELQGGEGYFIYYKGVTEENMGKGTVRWRTLLTRVLAQQKIQLDRQGIYIAPHQAPIMYELLARIQDEQGRELSAGQFFPMAEKCGLLYELDRNILSQALARLAKTEPGVSLAVNLSATSLLQSQFYKWLLFELLQIPKVHLNKLVIDLSEAQVSRHFHDLIIPLRALKKLGCQLAVDHAGQDVVSTQYVKDYELDYLKLHPSLVRDIDTKPVNQMAVSSLIGNSAGGKTKVIAMGVETLGEWQCLSQLGVYAGQGYFFAYPELGAEGKKGGAASAHASANFTGLLSPTARPLKATGV</sequence>
<dbReference type="Gene3D" id="3.30.70.270">
    <property type="match status" value="1"/>
</dbReference>
<dbReference type="InterPro" id="IPR033423">
    <property type="entry name" value="GAPES4"/>
</dbReference>
<dbReference type="PANTHER" id="PTHR33121:SF32">
    <property type="entry name" value="RNASE E SPECIFICITY FACTOR CSRD"/>
    <property type="match status" value="1"/>
</dbReference>
<dbReference type="InterPro" id="IPR035919">
    <property type="entry name" value="EAL_sf"/>
</dbReference>
<dbReference type="KEGG" id="ocm:CBP12_12050"/>
<gene>
    <name evidence="4" type="ORF">CBP12_12050</name>
</gene>
<dbReference type="Pfam" id="PF00563">
    <property type="entry name" value="EAL"/>
    <property type="match status" value="1"/>
</dbReference>
<keyword evidence="1" id="KW-0812">Transmembrane</keyword>
<feature type="transmembrane region" description="Helical" evidence="1">
    <location>
        <begin position="7"/>
        <end position="31"/>
    </location>
</feature>
<dbReference type="Pfam" id="PF00990">
    <property type="entry name" value="GGDEF"/>
    <property type="match status" value="1"/>
</dbReference>
<evidence type="ECO:0000313" key="4">
    <source>
        <dbReference type="EMBL" id="ART80796.1"/>
    </source>
</evidence>
<reference evidence="5" key="1">
    <citation type="submission" date="2017-05" db="EMBL/GenBank/DDBJ databases">
        <authorList>
            <person name="Sung H."/>
        </authorList>
    </citation>
    <scope>NUCLEOTIDE SEQUENCE [LARGE SCALE GENOMIC DNA]</scope>
    <source>
        <strain evidence="5">AMac2203</strain>
    </source>
</reference>
<dbReference type="InterPro" id="IPR043128">
    <property type="entry name" value="Rev_trsase/Diguanyl_cyclase"/>
</dbReference>
<dbReference type="SMART" id="SM00052">
    <property type="entry name" value="EAL"/>
    <property type="match status" value="1"/>
</dbReference>
<dbReference type="EMBL" id="CP021376">
    <property type="protein sequence ID" value="ART80796.1"/>
    <property type="molecule type" value="Genomic_DNA"/>
</dbReference>
<dbReference type="InterPro" id="IPR050706">
    <property type="entry name" value="Cyclic-di-GMP_PDE-like"/>
</dbReference>
<keyword evidence="5" id="KW-1185">Reference proteome</keyword>
<feature type="domain" description="GGDEF" evidence="3">
    <location>
        <begin position="253"/>
        <end position="385"/>
    </location>
</feature>
<dbReference type="PROSITE" id="PS50883">
    <property type="entry name" value="EAL"/>
    <property type="match status" value="1"/>
</dbReference>
<dbReference type="InterPro" id="IPR029787">
    <property type="entry name" value="Nucleotide_cyclase"/>
</dbReference>
<name>A0A1Y0D0Y5_9GAMM</name>
<feature type="transmembrane region" description="Helical" evidence="1">
    <location>
        <begin position="135"/>
        <end position="156"/>
    </location>
</feature>
<dbReference type="PROSITE" id="PS50887">
    <property type="entry name" value="GGDEF"/>
    <property type="match status" value="1"/>
</dbReference>
<dbReference type="CDD" id="cd01948">
    <property type="entry name" value="EAL"/>
    <property type="match status" value="1"/>
</dbReference>
<keyword evidence="1" id="KW-1133">Transmembrane helix</keyword>
<evidence type="ECO:0000259" key="2">
    <source>
        <dbReference type="PROSITE" id="PS50883"/>
    </source>
</evidence>
<accession>A0A1Y0D0Y5</accession>
<evidence type="ECO:0000259" key="3">
    <source>
        <dbReference type="PROSITE" id="PS50887"/>
    </source>
</evidence>
<feature type="domain" description="EAL" evidence="2">
    <location>
        <begin position="396"/>
        <end position="647"/>
    </location>
</feature>
<dbReference type="SUPFAM" id="SSF141868">
    <property type="entry name" value="EAL domain-like"/>
    <property type="match status" value="1"/>
</dbReference>
<dbReference type="AlphaFoldDB" id="A0A1Y0D0Y5"/>
<evidence type="ECO:0000313" key="5">
    <source>
        <dbReference type="Proteomes" id="UP000243793"/>
    </source>
</evidence>
<dbReference type="RefSeq" id="WP_086964749.1">
    <property type="nucleotide sequence ID" value="NZ_CP021376.1"/>
</dbReference>
<dbReference type="SUPFAM" id="SSF55073">
    <property type="entry name" value="Nucleotide cyclase"/>
    <property type="match status" value="1"/>
</dbReference>
<dbReference type="InterPro" id="IPR000160">
    <property type="entry name" value="GGDEF_dom"/>
</dbReference>
<dbReference type="Gene3D" id="3.20.20.450">
    <property type="entry name" value="EAL domain"/>
    <property type="match status" value="1"/>
</dbReference>
<dbReference type="PANTHER" id="PTHR33121">
    <property type="entry name" value="CYCLIC DI-GMP PHOSPHODIESTERASE PDEF"/>
    <property type="match status" value="1"/>
</dbReference>
<keyword evidence="1" id="KW-0472">Membrane</keyword>
<dbReference type="Proteomes" id="UP000243793">
    <property type="component" value="Chromosome"/>
</dbReference>
<organism evidence="4 5">
    <name type="scientific">Oceanisphaera avium</name>
    <dbReference type="NCBI Taxonomy" id="1903694"/>
    <lineage>
        <taxon>Bacteria</taxon>
        <taxon>Pseudomonadati</taxon>
        <taxon>Pseudomonadota</taxon>
        <taxon>Gammaproteobacteria</taxon>
        <taxon>Aeromonadales</taxon>
        <taxon>Aeromonadaceae</taxon>
        <taxon>Oceanisphaera</taxon>
    </lineage>
</organism>
<protein>
    <submittedName>
        <fullName evidence="4">RNase E specificity factor CsrD</fullName>
    </submittedName>
</protein>
<dbReference type="Pfam" id="PF17157">
    <property type="entry name" value="GAPES4"/>
    <property type="match status" value="1"/>
</dbReference>
<dbReference type="NCBIfam" id="TIGR00254">
    <property type="entry name" value="GGDEF"/>
    <property type="match status" value="1"/>
</dbReference>
<evidence type="ECO:0000256" key="1">
    <source>
        <dbReference type="SAM" id="Phobius"/>
    </source>
</evidence>
<dbReference type="InterPro" id="IPR001633">
    <property type="entry name" value="EAL_dom"/>
</dbReference>
<dbReference type="GO" id="GO:0071111">
    <property type="term" value="F:cyclic-guanylate-specific phosphodiesterase activity"/>
    <property type="evidence" value="ECO:0007669"/>
    <property type="project" value="InterPro"/>
</dbReference>